<organism evidence="1 2">
    <name type="scientific">Pseudomonas fluorescens</name>
    <dbReference type="NCBI Taxonomy" id="294"/>
    <lineage>
        <taxon>Bacteria</taxon>
        <taxon>Pseudomonadati</taxon>
        <taxon>Pseudomonadota</taxon>
        <taxon>Gammaproteobacteria</taxon>
        <taxon>Pseudomonadales</taxon>
        <taxon>Pseudomonadaceae</taxon>
        <taxon>Pseudomonas</taxon>
    </lineage>
</organism>
<dbReference type="Gene3D" id="3.90.25.10">
    <property type="entry name" value="UDP-galactose 4-epimerase, domain 1"/>
    <property type="match status" value="1"/>
</dbReference>
<reference evidence="1 2" key="1">
    <citation type="submission" date="2015-05" db="EMBL/GenBank/DDBJ databases">
        <title>A genomic and transcriptomic approach to investigate the blue pigment phenotype in Pseudomonas fluorescens.</title>
        <authorList>
            <person name="Andreani N.A."/>
            <person name="Cardazzo B."/>
        </authorList>
    </citation>
    <scope>NUCLEOTIDE SEQUENCE [LARGE SCALE GENOMIC DNA]</scope>
    <source>
        <strain evidence="1 2">Ps_22</strain>
    </source>
</reference>
<comment type="caution">
    <text evidence="1">The sequence shown here is derived from an EMBL/GenBank/DDBJ whole genome shotgun (WGS) entry which is preliminary data.</text>
</comment>
<accession>A0A109LET5</accession>
<dbReference type="PATRIC" id="fig|294.194.peg.4593"/>
<dbReference type="EMBL" id="LCYA01000103">
    <property type="protein sequence ID" value="KWV86164.1"/>
    <property type="molecule type" value="Genomic_DNA"/>
</dbReference>
<gene>
    <name evidence="1" type="primary">arnA</name>
    <name evidence="1" type="ORF">PFLmoz3_04136</name>
</gene>
<evidence type="ECO:0000313" key="2">
    <source>
        <dbReference type="Proteomes" id="UP000061348"/>
    </source>
</evidence>
<protein>
    <submittedName>
        <fullName evidence="1">Bifunctional polymyxin resistance protein ArnA</fullName>
    </submittedName>
</protein>
<evidence type="ECO:0000313" key="1">
    <source>
        <dbReference type="EMBL" id="KWV86164.1"/>
    </source>
</evidence>
<dbReference type="Proteomes" id="UP000061348">
    <property type="component" value="Unassembled WGS sequence"/>
</dbReference>
<dbReference type="AlphaFoldDB" id="A0A109LET5"/>
<sequence>MAHRKPSIENAKRLLNWEPSVQMSETIGNTLDFFLREAMLEIADKK</sequence>
<name>A0A109LET5_PSEFL</name>
<proteinExistence type="predicted"/>